<comment type="caution">
    <text evidence="2">The sequence shown here is derived from an EMBL/GenBank/DDBJ whole genome shotgun (WGS) entry which is preliminary data.</text>
</comment>
<dbReference type="Proteomes" id="UP000769157">
    <property type="component" value="Unassembled WGS sequence"/>
</dbReference>
<proteinExistence type="predicted"/>
<dbReference type="AlphaFoldDB" id="A0A9P8NVX6"/>
<dbReference type="InterPro" id="IPR019734">
    <property type="entry name" value="TPR_rpt"/>
</dbReference>
<organism evidence="2 3">
    <name type="scientific">Ogataea philodendri</name>
    <dbReference type="NCBI Taxonomy" id="1378263"/>
    <lineage>
        <taxon>Eukaryota</taxon>
        <taxon>Fungi</taxon>
        <taxon>Dikarya</taxon>
        <taxon>Ascomycota</taxon>
        <taxon>Saccharomycotina</taxon>
        <taxon>Pichiomycetes</taxon>
        <taxon>Pichiales</taxon>
        <taxon>Pichiaceae</taxon>
        <taxon>Ogataea</taxon>
    </lineage>
</organism>
<evidence type="ECO:0008006" key="4">
    <source>
        <dbReference type="Google" id="ProtNLM"/>
    </source>
</evidence>
<reference evidence="2" key="1">
    <citation type="journal article" date="2021" name="Open Biol.">
        <title>Shared evolutionary footprints suggest mitochondrial oxidative damage underlies multiple complex I losses in fungi.</title>
        <authorList>
            <person name="Schikora-Tamarit M.A."/>
            <person name="Marcet-Houben M."/>
            <person name="Nosek J."/>
            <person name="Gabaldon T."/>
        </authorList>
    </citation>
    <scope>NUCLEOTIDE SEQUENCE</scope>
    <source>
        <strain evidence="2">CBS6075</strain>
    </source>
</reference>
<accession>A0A9P8NVX6</accession>
<evidence type="ECO:0000313" key="3">
    <source>
        <dbReference type="Proteomes" id="UP000769157"/>
    </source>
</evidence>
<dbReference type="Gene3D" id="1.25.40.10">
    <property type="entry name" value="Tetratricopeptide repeat domain"/>
    <property type="match status" value="2"/>
</dbReference>
<sequence>MKHGNSFPILFPARRDRSTGGFRSPVFALRDSPLKKKNYFTFFFIAGSMSLQQLIVESSQLLENQQPEQAVELLRSKLDQFGESPLYLQTIGEAYLENGDVENAYQVLKKACELDPNANEGVEKFLYLGQIVGGRDGVQFLEIGVKKLLSQLELVQSESSQPLDESTQLLFAAYTEPDKVQEYLLKKLNQGLFGIIEIWMTDLCMEPEAEEECEKCIQLALSLDETNGESWSLLASIRISQQKTQDARDAVKKAWDLFESKKTVLEDAADPETQMEYIDLCQPLITLAKYAIETGLLELATTIASSVQDINEQSVESFYLEGFGYLLIAKRNQNGVSEQDGDKVAVAFDEYPLKQADDTVKEARLALTEAYKLLQVDSVVAETDADLVDTVMGLVTELGGPLFEKASKDEVDLDDLVDEE</sequence>
<gene>
    <name evidence="2" type="ORF">OGAPHI_007000</name>
</gene>
<evidence type="ECO:0000256" key="1">
    <source>
        <dbReference type="PROSITE-ProRule" id="PRU00339"/>
    </source>
</evidence>
<dbReference type="InterPro" id="IPR011990">
    <property type="entry name" value="TPR-like_helical_dom_sf"/>
</dbReference>
<dbReference type="RefSeq" id="XP_046058117.1">
    <property type="nucleotide sequence ID" value="XM_046208348.1"/>
</dbReference>
<protein>
    <recommendedName>
        <fullName evidence="4">Assembly chaperone of RPL4</fullName>
    </recommendedName>
</protein>
<dbReference type="GeneID" id="70238964"/>
<dbReference type="EMBL" id="JAEUBE010000504">
    <property type="protein sequence ID" value="KAH3660414.1"/>
    <property type="molecule type" value="Genomic_DNA"/>
</dbReference>
<name>A0A9P8NVX6_9ASCO</name>
<reference evidence="2" key="2">
    <citation type="submission" date="2021-01" db="EMBL/GenBank/DDBJ databases">
        <authorList>
            <person name="Schikora-Tamarit M.A."/>
        </authorList>
    </citation>
    <scope>NUCLEOTIDE SEQUENCE</scope>
    <source>
        <strain evidence="2">CBS6075</strain>
    </source>
</reference>
<evidence type="ECO:0000313" key="2">
    <source>
        <dbReference type="EMBL" id="KAH3660414.1"/>
    </source>
</evidence>
<dbReference type="Pfam" id="PF13181">
    <property type="entry name" value="TPR_8"/>
    <property type="match status" value="1"/>
</dbReference>
<dbReference type="SUPFAM" id="SSF48452">
    <property type="entry name" value="TPR-like"/>
    <property type="match status" value="1"/>
</dbReference>
<dbReference type="SMART" id="SM00028">
    <property type="entry name" value="TPR"/>
    <property type="match status" value="2"/>
</dbReference>
<dbReference type="CDD" id="cd24142">
    <property type="entry name" value="ACL4-like"/>
    <property type="match status" value="1"/>
</dbReference>
<dbReference type="OrthoDB" id="1914839at2759"/>
<feature type="repeat" description="TPR" evidence="1">
    <location>
        <begin position="85"/>
        <end position="118"/>
    </location>
</feature>
<keyword evidence="1" id="KW-0802">TPR repeat</keyword>
<keyword evidence="3" id="KW-1185">Reference proteome</keyword>
<dbReference type="PROSITE" id="PS50005">
    <property type="entry name" value="TPR"/>
    <property type="match status" value="1"/>
</dbReference>